<evidence type="ECO:0000313" key="14">
    <source>
        <dbReference type="EMBL" id="MDP5136234.1"/>
    </source>
</evidence>
<evidence type="ECO:0000259" key="13">
    <source>
        <dbReference type="Pfam" id="PF00487"/>
    </source>
</evidence>
<evidence type="ECO:0000256" key="4">
    <source>
        <dbReference type="ARBA" id="ARBA00022519"/>
    </source>
</evidence>
<evidence type="ECO:0000256" key="9">
    <source>
        <dbReference type="ARBA" id="ARBA00023004"/>
    </source>
</evidence>
<keyword evidence="11 12" id="KW-0472">Membrane</keyword>
<sequence length="368" mass="41801">MIKYFKFSLFHMLTLPFLLGIGLGGYWMALGFFVVLLVVVFGDVLMGDDLSEPAYAHTWLLNAQLYSALVFIAMIFVMLLWSVAENDVFGIGQFIHHYTGFDALAARAENQWWHFIPVWLGAGLLIAIVGTVPAHELTHRTADRFAMLIGRWLLAFSWDCAFAIEHVYGHHRYVATLKDPASAPRGRNVYQHIIISTVAGNVSAWAIERQRLTQLNLAVYSYHNRYLRGIVMSLLLSVVALTLAGWQGLLLFSACALLAKALLEVVNYIEHYGIERQPKQPVRPYHSWNSTKRISSWASFNLTRHSHHHARAQLPFYQLKAMPDAPNLPTGYLGSILLALIPPLWFHLMTPKLQQWDARYGQKCEAKD</sequence>
<evidence type="ECO:0000256" key="2">
    <source>
        <dbReference type="ARBA" id="ARBA00010823"/>
    </source>
</evidence>
<keyword evidence="3" id="KW-1003">Cell membrane</keyword>
<keyword evidence="10" id="KW-0503">Monooxygenase</keyword>
<dbReference type="EMBL" id="JAPJDZ010000020">
    <property type="protein sequence ID" value="MDP5136234.1"/>
    <property type="molecule type" value="Genomic_DNA"/>
</dbReference>
<dbReference type="InterPro" id="IPR005804">
    <property type="entry name" value="FA_desaturase_dom"/>
</dbReference>
<organism evidence="14 15">
    <name type="scientific">Rheinheimera baltica</name>
    <dbReference type="NCBI Taxonomy" id="67576"/>
    <lineage>
        <taxon>Bacteria</taxon>
        <taxon>Pseudomonadati</taxon>
        <taxon>Pseudomonadota</taxon>
        <taxon>Gammaproteobacteria</taxon>
        <taxon>Chromatiales</taxon>
        <taxon>Chromatiaceae</taxon>
        <taxon>Rheinheimera</taxon>
    </lineage>
</organism>
<comment type="similarity">
    <text evidence="2">Belongs to the fatty acid desaturase type 1 family. AlkB subfamily.</text>
</comment>
<feature type="transmembrane region" description="Helical" evidence="12">
    <location>
        <begin position="145"/>
        <end position="169"/>
    </location>
</feature>
<reference evidence="14 15" key="1">
    <citation type="submission" date="2022-11" db="EMBL/GenBank/DDBJ databases">
        <title>Viruses from the air-sea interface of a natural surface slick.</title>
        <authorList>
            <person name="Rahlff J."/>
            <person name="Holmfeldt K."/>
        </authorList>
    </citation>
    <scope>NUCLEOTIDE SEQUENCE [LARGE SCALE GENOMIC DNA]</scope>
    <source>
        <strain evidence="14 15">SMS4</strain>
    </source>
</reference>
<evidence type="ECO:0000256" key="11">
    <source>
        <dbReference type="ARBA" id="ARBA00023136"/>
    </source>
</evidence>
<dbReference type="PANTHER" id="PTHR38674">
    <property type="entry name" value="ALKANE 1-MONOOXYGENASE 1"/>
    <property type="match status" value="1"/>
</dbReference>
<keyword evidence="7 12" id="KW-1133">Transmembrane helix</keyword>
<evidence type="ECO:0000313" key="15">
    <source>
        <dbReference type="Proteomes" id="UP001231109"/>
    </source>
</evidence>
<evidence type="ECO:0000256" key="12">
    <source>
        <dbReference type="SAM" id="Phobius"/>
    </source>
</evidence>
<protein>
    <submittedName>
        <fullName evidence="14">Alkane 1-monooxygenase</fullName>
    </submittedName>
</protein>
<evidence type="ECO:0000256" key="1">
    <source>
        <dbReference type="ARBA" id="ARBA00004429"/>
    </source>
</evidence>
<evidence type="ECO:0000256" key="10">
    <source>
        <dbReference type="ARBA" id="ARBA00023033"/>
    </source>
</evidence>
<dbReference type="Proteomes" id="UP001231109">
    <property type="component" value="Unassembled WGS sequence"/>
</dbReference>
<feature type="domain" description="Fatty acid desaturase" evidence="13">
    <location>
        <begin position="112"/>
        <end position="322"/>
    </location>
</feature>
<feature type="transmembrane region" description="Helical" evidence="12">
    <location>
        <begin position="226"/>
        <end position="244"/>
    </location>
</feature>
<gene>
    <name evidence="14" type="ORF">ORJ04_09755</name>
</gene>
<dbReference type="Pfam" id="PF00487">
    <property type="entry name" value="FA_desaturase"/>
    <property type="match status" value="1"/>
</dbReference>
<keyword evidence="4" id="KW-0997">Cell inner membrane</keyword>
<feature type="transmembrane region" description="Helical" evidence="12">
    <location>
        <begin position="189"/>
        <end position="206"/>
    </location>
</feature>
<feature type="transmembrane region" description="Helical" evidence="12">
    <location>
        <begin position="12"/>
        <end position="41"/>
    </location>
</feature>
<name>A0ABT9HYM6_9GAMM</name>
<evidence type="ECO:0000256" key="3">
    <source>
        <dbReference type="ARBA" id="ARBA00022475"/>
    </source>
</evidence>
<dbReference type="PANTHER" id="PTHR38674:SF1">
    <property type="entry name" value="ALKANE 1-MONOOXYGENASE 1"/>
    <property type="match status" value="1"/>
</dbReference>
<dbReference type="RefSeq" id="WP_305975506.1">
    <property type="nucleotide sequence ID" value="NZ_JAPJDZ010000020.1"/>
</dbReference>
<evidence type="ECO:0000256" key="8">
    <source>
        <dbReference type="ARBA" id="ARBA00023002"/>
    </source>
</evidence>
<feature type="transmembrane region" description="Helical" evidence="12">
    <location>
        <begin position="112"/>
        <end position="133"/>
    </location>
</feature>
<dbReference type="InterPro" id="IPR033885">
    <property type="entry name" value="AlkB/XylM"/>
</dbReference>
<feature type="transmembrane region" description="Helical" evidence="12">
    <location>
        <begin position="61"/>
        <end position="81"/>
    </location>
</feature>
<feature type="transmembrane region" description="Helical" evidence="12">
    <location>
        <begin position="330"/>
        <end position="348"/>
    </location>
</feature>
<keyword evidence="8" id="KW-0560">Oxidoreductase</keyword>
<proteinExistence type="inferred from homology"/>
<keyword evidence="15" id="KW-1185">Reference proteome</keyword>
<keyword evidence="9" id="KW-0408">Iron</keyword>
<evidence type="ECO:0000256" key="7">
    <source>
        <dbReference type="ARBA" id="ARBA00022989"/>
    </source>
</evidence>
<keyword evidence="6" id="KW-0479">Metal-binding</keyword>
<comment type="caution">
    <text evidence="14">The sequence shown here is derived from an EMBL/GenBank/DDBJ whole genome shotgun (WGS) entry which is preliminary data.</text>
</comment>
<evidence type="ECO:0000256" key="5">
    <source>
        <dbReference type="ARBA" id="ARBA00022692"/>
    </source>
</evidence>
<comment type="subcellular location">
    <subcellularLocation>
        <location evidence="1">Cell inner membrane</location>
        <topology evidence="1">Multi-pass membrane protein</topology>
    </subcellularLocation>
</comment>
<evidence type="ECO:0000256" key="6">
    <source>
        <dbReference type="ARBA" id="ARBA00022723"/>
    </source>
</evidence>
<keyword evidence="5 12" id="KW-0812">Transmembrane</keyword>
<dbReference type="CDD" id="cd03512">
    <property type="entry name" value="Alkane-hydroxylase"/>
    <property type="match status" value="1"/>
</dbReference>
<accession>A0ABT9HYM6</accession>